<gene>
    <name evidence="2" type="ORF">CRYO30217_02891</name>
</gene>
<dbReference type="KEGG" id="ptan:CRYO30217_02891"/>
<dbReference type="Proteomes" id="UP000683507">
    <property type="component" value="Chromosome"/>
</dbReference>
<accession>A0A916JPJ2</accession>
<sequence length="419" mass="48923">MILIVLLYFFTSGSGAEDDDNVIGNKADSTVVKKPINPAGTYLLYNLVKKYSKTKSIRTIQTTSEQYLHSVLPFKHDNGYPNLYVSLAESYKIKKIDYEHLLDFVSAGNYAMISAEEYSNGFMNKLIEEKFVTTSYFFDTVTHVHFNHPDFKSQKDLTLFAEELNYHGKHKYRDFGFFRDDIITEEMIKISGTDNHINCLMVPYGDGFFIVHTQPYNFSNLNVVSVDGKTNAENIFSHFPYVNVYWHQNFGKYSEYRGVPRPKAKKKPQQFSRSSPLEFIVSNPMLFMAFILIIIGLVLYVVVFSKRQQRTIPPVESNDNSSLEFLDIVSKLYYQQKQHNKLVNHMLNIFVSFVRERYYINLTTKQPDLPKRLSEKSGIEEGKIKEIIERFRSAKAKKFSEQELIDLYVQLEYFYQHCN</sequence>
<evidence type="ECO:0008006" key="4">
    <source>
        <dbReference type="Google" id="ProtNLM"/>
    </source>
</evidence>
<evidence type="ECO:0000256" key="1">
    <source>
        <dbReference type="SAM" id="Phobius"/>
    </source>
</evidence>
<organism evidence="2 3">
    <name type="scientific">Parvicella tangerina</name>
    <dbReference type="NCBI Taxonomy" id="2829795"/>
    <lineage>
        <taxon>Bacteria</taxon>
        <taxon>Pseudomonadati</taxon>
        <taxon>Bacteroidota</taxon>
        <taxon>Flavobacteriia</taxon>
        <taxon>Flavobacteriales</taxon>
        <taxon>Parvicellaceae</taxon>
        <taxon>Parvicella</taxon>
    </lineage>
</organism>
<reference evidence="2" key="1">
    <citation type="submission" date="2021-04" db="EMBL/GenBank/DDBJ databases">
        <authorList>
            <person name="Rodrigo-Torres L."/>
            <person name="Arahal R. D."/>
            <person name="Lucena T."/>
        </authorList>
    </citation>
    <scope>NUCLEOTIDE SEQUENCE</scope>
    <source>
        <strain evidence="2">AS29M-1</strain>
    </source>
</reference>
<feature type="transmembrane region" description="Helical" evidence="1">
    <location>
        <begin position="285"/>
        <end position="304"/>
    </location>
</feature>
<keyword evidence="1" id="KW-0812">Transmembrane</keyword>
<evidence type="ECO:0000313" key="2">
    <source>
        <dbReference type="EMBL" id="CAG5085802.1"/>
    </source>
</evidence>
<proteinExistence type="predicted"/>
<name>A0A916JPJ2_9FLAO</name>
<protein>
    <recommendedName>
        <fullName evidence="4">DUF4350 domain-containing protein</fullName>
    </recommendedName>
</protein>
<keyword evidence="3" id="KW-1185">Reference proteome</keyword>
<dbReference type="EMBL" id="OU015584">
    <property type="protein sequence ID" value="CAG5085802.1"/>
    <property type="molecule type" value="Genomic_DNA"/>
</dbReference>
<keyword evidence="1" id="KW-0472">Membrane</keyword>
<keyword evidence="1" id="KW-1133">Transmembrane helix</keyword>
<evidence type="ECO:0000313" key="3">
    <source>
        <dbReference type="Proteomes" id="UP000683507"/>
    </source>
</evidence>
<dbReference type="AlphaFoldDB" id="A0A916JPJ2"/>